<dbReference type="Gene3D" id="3.40.1110.10">
    <property type="entry name" value="Calcium-transporting ATPase, cytoplasmic domain N"/>
    <property type="match status" value="1"/>
</dbReference>
<reference evidence="8 9" key="1">
    <citation type="submission" date="2019-09" db="EMBL/GenBank/DDBJ databases">
        <title>Characterization of the phylogenetic diversity of two novel species belonging to the genus Bifidobacterium: Bifidobacterium cebidarum sp. nov. and Bifidobacterium leontopitheci sp. nov.</title>
        <authorList>
            <person name="Lugli G.A."/>
            <person name="Duranti S."/>
            <person name="Milani C."/>
            <person name="Turroni F."/>
            <person name="Ventura M."/>
        </authorList>
    </citation>
    <scope>NUCLEOTIDE SEQUENCE [LARGE SCALE GENOMIC DNA]</scope>
    <source>
        <strain evidence="8 9">LMG 31471</strain>
    </source>
</reference>
<feature type="domain" description="P-type ATPase A" evidence="7">
    <location>
        <begin position="108"/>
        <end position="200"/>
    </location>
</feature>
<dbReference type="SFLD" id="SFLDF00027">
    <property type="entry name" value="p-type_atpase"/>
    <property type="match status" value="1"/>
</dbReference>
<dbReference type="Gene3D" id="2.70.150.10">
    <property type="entry name" value="Calcium-transporting ATPase, cytoplasmic transduction domain A"/>
    <property type="match status" value="1"/>
</dbReference>
<organism evidence="8 9">
    <name type="scientific">Bifidobacterium leontopitheci</name>
    <dbReference type="NCBI Taxonomy" id="2650774"/>
    <lineage>
        <taxon>Bacteria</taxon>
        <taxon>Bacillati</taxon>
        <taxon>Actinomycetota</taxon>
        <taxon>Actinomycetes</taxon>
        <taxon>Bifidobacteriales</taxon>
        <taxon>Bifidobacteriaceae</taxon>
        <taxon>Bifidobacterium</taxon>
    </lineage>
</organism>
<feature type="transmembrane region" description="Helical" evidence="6">
    <location>
        <begin position="43"/>
        <end position="66"/>
    </location>
</feature>
<dbReference type="InterPro" id="IPR018303">
    <property type="entry name" value="ATPase_P-typ_P_site"/>
</dbReference>
<feature type="transmembrane region" description="Helical" evidence="6">
    <location>
        <begin position="693"/>
        <end position="715"/>
    </location>
</feature>
<dbReference type="GO" id="GO:0016887">
    <property type="term" value="F:ATP hydrolysis activity"/>
    <property type="evidence" value="ECO:0007669"/>
    <property type="project" value="InterPro"/>
</dbReference>
<feature type="transmembrane region" description="Helical" evidence="6">
    <location>
        <begin position="219"/>
        <end position="237"/>
    </location>
</feature>
<dbReference type="PRINTS" id="PR00119">
    <property type="entry name" value="CATATPASE"/>
</dbReference>
<dbReference type="AlphaFoldDB" id="A0A6I1GI82"/>
<evidence type="ECO:0000256" key="5">
    <source>
        <dbReference type="ARBA" id="ARBA00023136"/>
    </source>
</evidence>
<dbReference type="Proteomes" id="UP000441772">
    <property type="component" value="Unassembled WGS sequence"/>
</dbReference>
<dbReference type="Gene3D" id="1.20.1110.10">
    <property type="entry name" value="Calcium-transporting ATPase, transmembrane domain"/>
    <property type="match status" value="1"/>
</dbReference>
<dbReference type="InterPro" id="IPR044492">
    <property type="entry name" value="P_typ_ATPase_HD_dom"/>
</dbReference>
<feature type="transmembrane region" description="Helical" evidence="6">
    <location>
        <begin position="629"/>
        <end position="654"/>
    </location>
</feature>
<feature type="transmembrane region" description="Helical" evidence="6">
    <location>
        <begin position="257"/>
        <end position="283"/>
    </location>
</feature>
<dbReference type="PRINTS" id="PR00120">
    <property type="entry name" value="HATPASE"/>
</dbReference>
<dbReference type="InterPro" id="IPR023299">
    <property type="entry name" value="ATPase_P-typ_cyto_dom_N"/>
</dbReference>
<comment type="subcellular location">
    <subcellularLocation>
        <location evidence="1">Cell membrane</location>
        <topology evidence="1">Multi-pass membrane protein</topology>
    </subcellularLocation>
</comment>
<proteinExistence type="predicted"/>
<dbReference type="SFLD" id="SFLDS00003">
    <property type="entry name" value="Haloacid_Dehalogenase"/>
    <property type="match status" value="1"/>
</dbReference>
<gene>
    <name evidence="8" type="ORF">F7D09_0059</name>
</gene>
<dbReference type="SUPFAM" id="SSF81665">
    <property type="entry name" value="Calcium ATPase, transmembrane domain M"/>
    <property type="match status" value="1"/>
</dbReference>
<evidence type="ECO:0000313" key="8">
    <source>
        <dbReference type="EMBL" id="KAB7791384.1"/>
    </source>
</evidence>
<name>A0A6I1GI82_9BIFI</name>
<dbReference type="InterPro" id="IPR036412">
    <property type="entry name" value="HAD-like_sf"/>
</dbReference>
<dbReference type="Pfam" id="PF00702">
    <property type="entry name" value="Hydrolase"/>
    <property type="match status" value="1"/>
</dbReference>
<protein>
    <submittedName>
        <fullName evidence="8">Haloacid dehalogenase</fullName>
    </submittedName>
</protein>
<feature type="transmembrane region" description="Helical" evidence="6">
    <location>
        <begin position="730"/>
        <end position="749"/>
    </location>
</feature>
<dbReference type="SUPFAM" id="SSF56784">
    <property type="entry name" value="HAD-like"/>
    <property type="match status" value="1"/>
</dbReference>
<dbReference type="InterPro" id="IPR059000">
    <property type="entry name" value="ATPase_P-type_domA"/>
</dbReference>
<keyword evidence="4 6" id="KW-1133">Transmembrane helix</keyword>
<feature type="transmembrane region" description="Helical" evidence="6">
    <location>
        <begin position="761"/>
        <end position="784"/>
    </location>
</feature>
<dbReference type="PANTHER" id="PTHR42861">
    <property type="entry name" value="CALCIUM-TRANSPORTING ATPASE"/>
    <property type="match status" value="1"/>
</dbReference>
<evidence type="ECO:0000313" key="9">
    <source>
        <dbReference type="Proteomes" id="UP000441772"/>
    </source>
</evidence>
<evidence type="ECO:0000256" key="4">
    <source>
        <dbReference type="ARBA" id="ARBA00022989"/>
    </source>
</evidence>
<keyword evidence="5 6" id="KW-0472">Membrane</keyword>
<evidence type="ECO:0000256" key="1">
    <source>
        <dbReference type="ARBA" id="ARBA00004651"/>
    </source>
</evidence>
<dbReference type="SUPFAM" id="SSF81653">
    <property type="entry name" value="Calcium ATPase, transduction domain A"/>
    <property type="match status" value="1"/>
</dbReference>
<sequence>MSEQLNLPHVEETGLTDAQAQMAVEAGRANTVRQTTSRSIADIVRANVFTLFNGIIVAAMILVLLAGSWKDAVFGFVIIINTGIGIVTELKAKRTLDRLSILVASDYVVRRSGRDTRVPSAGIVLDDLLWVRSGEQVPADARVVRTWGLELDESMLTGESRTVRKREGDEVYSGSAAVSGVALVHVNAVGEHSYAATLTARAKVYKKTVSDLNKGINTILKFMTFLVVPLCALLIWSQVRTVGGWDYAVATGSWRQAVISAVAGVVGMIPEGLVLLTSLNFAVAAMRLARKNTLVQELESVETLARVDCLNLDKTGTITDGGIAFDRIVPLDRDAPVSPRTMQALYDLADEGQPNATGRAILDALGAQGVLSGAVAARVPFSSARKWSAIAYGPSADEPSQGGAGVWYMGAPEVLLAALPGDHAAVLAQVNDHAAEGSRVVLLARADGPAPQDFADDPSLLADARPVALVLCSERIRDDAQPTLAWFRDQGVRCRIISGDNPVTVGAIAAKVRLTGSRKPVAMDARKLPEDVDELARVLEDVDVIGRVLPDQKKAIVDALHVGGHVVAMTGDGVNDALAIKEADLGIAMGNAAPATKAVAQVVLVDSKFSHLPDVVARGRQVMANMERVASLFLVKTVYSALISLGVVLTAIPFPYLPRHITYVGALTIGMPAFILALAPNTRRYIPGFLSRVIRFALPGGVAIALSVLLSSWLLPDIMGWDVSRPADLAALRTTCAIIVFALGVFVLARVARPLSSWRGILVALFAAAGVIGLFIPFVARFFALSLPTGRVLTATLIALLLAALLFGVCHVAIGFVGRIFSHDKPTRQS</sequence>
<evidence type="ECO:0000256" key="2">
    <source>
        <dbReference type="ARBA" id="ARBA00022692"/>
    </source>
</evidence>
<dbReference type="NCBIfam" id="TIGR01494">
    <property type="entry name" value="ATPase_P-type"/>
    <property type="match status" value="2"/>
</dbReference>
<accession>A0A6I1GI82</accession>
<dbReference type="Pfam" id="PF00122">
    <property type="entry name" value="E1-E2_ATPase"/>
    <property type="match status" value="1"/>
</dbReference>
<comment type="caution">
    <text evidence="8">The sequence shown here is derived from an EMBL/GenBank/DDBJ whole genome shotgun (WGS) entry which is preliminary data.</text>
</comment>
<dbReference type="InterPro" id="IPR023214">
    <property type="entry name" value="HAD_sf"/>
</dbReference>
<dbReference type="InterPro" id="IPR023298">
    <property type="entry name" value="ATPase_P-typ_TM_dom_sf"/>
</dbReference>
<keyword evidence="2 6" id="KW-0812">Transmembrane</keyword>
<feature type="transmembrane region" description="Helical" evidence="6">
    <location>
        <begin position="796"/>
        <end position="821"/>
    </location>
</feature>
<dbReference type="Gene3D" id="3.40.50.1000">
    <property type="entry name" value="HAD superfamily/HAD-like"/>
    <property type="match status" value="1"/>
</dbReference>
<evidence type="ECO:0000256" key="6">
    <source>
        <dbReference type="SAM" id="Phobius"/>
    </source>
</evidence>
<feature type="transmembrane region" description="Helical" evidence="6">
    <location>
        <begin position="72"/>
        <end position="90"/>
    </location>
</feature>
<keyword evidence="3" id="KW-1278">Translocase</keyword>
<dbReference type="EMBL" id="WBVT01000001">
    <property type="protein sequence ID" value="KAB7791384.1"/>
    <property type="molecule type" value="Genomic_DNA"/>
</dbReference>
<dbReference type="SFLD" id="SFLDG00002">
    <property type="entry name" value="C1.7:_P-type_atpase_like"/>
    <property type="match status" value="1"/>
</dbReference>
<dbReference type="InterPro" id="IPR001757">
    <property type="entry name" value="P_typ_ATPase"/>
</dbReference>
<evidence type="ECO:0000256" key="3">
    <source>
        <dbReference type="ARBA" id="ARBA00022967"/>
    </source>
</evidence>
<evidence type="ECO:0000259" key="7">
    <source>
        <dbReference type="Pfam" id="PF00122"/>
    </source>
</evidence>
<dbReference type="InterPro" id="IPR008250">
    <property type="entry name" value="ATPase_P-typ_transduc_dom_A_sf"/>
</dbReference>
<dbReference type="PROSITE" id="PS00154">
    <property type="entry name" value="ATPASE_E1_E2"/>
    <property type="match status" value="1"/>
</dbReference>
<feature type="transmembrane region" description="Helical" evidence="6">
    <location>
        <begin position="660"/>
        <end position="681"/>
    </location>
</feature>
<dbReference type="RefSeq" id="WP_152233448.1">
    <property type="nucleotide sequence ID" value="NZ_JBHSKZ010000064.1"/>
</dbReference>
<dbReference type="GO" id="GO:0005886">
    <property type="term" value="C:plasma membrane"/>
    <property type="evidence" value="ECO:0007669"/>
    <property type="project" value="UniProtKB-SubCell"/>
</dbReference>
<keyword evidence="9" id="KW-1185">Reference proteome</keyword>
<dbReference type="GO" id="GO:0005524">
    <property type="term" value="F:ATP binding"/>
    <property type="evidence" value="ECO:0007669"/>
    <property type="project" value="InterPro"/>
</dbReference>